<proteinExistence type="inferred from homology"/>
<dbReference type="Gene3D" id="6.10.110.10">
    <property type="match status" value="1"/>
</dbReference>
<dbReference type="InterPro" id="IPR009311">
    <property type="entry name" value="IFI6/IFI27-like"/>
</dbReference>
<evidence type="ECO:0000256" key="3">
    <source>
        <dbReference type="ARBA" id="ARBA00022692"/>
    </source>
</evidence>
<dbReference type="Pfam" id="PF06140">
    <property type="entry name" value="Ifi-6-16"/>
    <property type="match status" value="1"/>
</dbReference>
<reference evidence="6" key="1">
    <citation type="journal article" date="2020" name="Stud. Mycol.">
        <title>101 Dothideomycetes genomes: a test case for predicting lifestyles and emergence of pathogens.</title>
        <authorList>
            <person name="Haridas S."/>
            <person name="Albert R."/>
            <person name="Binder M."/>
            <person name="Bloem J."/>
            <person name="Labutti K."/>
            <person name="Salamov A."/>
            <person name="Andreopoulos B."/>
            <person name="Baker S."/>
            <person name="Barry K."/>
            <person name="Bills G."/>
            <person name="Bluhm B."/>
            <person name="Cannon C."/>
            <person name="Castanera R."/>
            <person name="Culley D."/>
            <person name="Daum C."/>
            <person name="Ezra D."/>
            <person name="Gonzalez J."/>
            <person name="Henrissat B."/>
            <person name="Kuo A."/>
            <person name="Liang C."/>
            <person name="Lipzen A."/>
            <person name="Lutzoni F."/>
            <person name="Magnuson J."/>
            <person name="Mondo S."/>
            <person name="Nolan M."/>
            <person name="Ohm R."/>
            <person name="Pangilinan J."/>
            <person name="Park H.-J."/>
            <person name="Ramirez L."/>
            <person name="Alfaro M."/>
            <person name="Sun H."/>
            <person name="Tritt A."/>
            <person name="Yoshinaga Y."/>
            <person name="Zwiers L.-H."/>
            <person name="Turgeon B."/>
            <person name="Goodwin S."/>
            <person name="Spatafora J."/>
            <person name="Crous P."/>
            <person name="Grigoriev I."/>
        </authorList>
    </citation>
    <scope>NUCLEOTIDE SEQUENCE</scope>
    <source>
        <strain evidence="6">CBS 675.92</strain>
    </source>
</reference>
<evidence type="ECO:0000313" key="7">
    <source>
        <dbReference type="Proteomes" id="UP000800035"/>
    </source>
</evidence>
<dbReference type="PANTHER" id="PTHR16932:SF18">
    <property type="entry name" value="INTERFERON, ALPHA-INDUCIBLE PROTEIN 27-LIKE 2"/>
    <property type="match status" value="1"/>
</dbReference>
<accession>A0A6A5TBX0</accession>
<dbReference type="PANTHER" id="PTHR16932">
    <property type="entry name" value="INTERFERON ALPHA-INDUCIBLE PROTEIN 27"/>
    <property type="match status" value="1"/>
</dbReference>
<dbReference type="Proteomes" id="UP000800035">
    <property type="component" value="Unassembled WGS sequence"/>
</dbReference>
<keyword evidence="4" id="KW-1133">Transmembrane helix</keyword>
<dbReference type="EMBL" id="ML977040">
    <property type="protein sequence ID" value="KAF1949239.1"/>
    <property type="molecule type" value="Genomic_DNA"/>
</dbReference>
<dbReference type="GO" id="GO:0016020">
    <property type="term" value="C:membrane"/>
    <property type="evidence" value="ECO:0007669"/>
    <property type="project" value="UniProtKB-SubCell"/>
</dbReference>
<evidence type="ECO:0000256" key="5">
    <source>
        <dbReference type="ARBA" id="ARBA00023136"/>
    </source>
</evidence>
<sequence length="177" mass="18087">MTQRSPLKQSRMLLGERSSHNTYSIYFPHFLNELRKLEPHYAIMGNHVSKFIHDCVTRAKDVVVNAMRQILPPVVQYVVEHPIQTVAHVATALVVAAPGIVAGPLLAVAGFAGGGIAAGSMAAGVQSTIGAVSAGSTFATLQSAAMGGYGAATVAGAVAGAAVAADGVNVAVQAARR</sequence>
<dbReference type="OrthoDB" id="440424at2759"/>
<dbReference type="InterPro" id="IPR038213">
    <property type="entry name" value="IFI6/IFI27-like_sf"/>
</dbReference>
<organism evidence="6 7">
    <name type="scientific">Byssothecium circinans</name>
    <dbReference type="NCBI Taxonomy" id="147558"/>
    <lineage>
        <taxon>Eukaryota</taxon>
        <taxon>Fungi</taxon>
        <taxon>Dikarya</taxon>
        <taxon>Ascomycota</taxon>
        <taxon>Pezizomycotina</taxon>
        <taxon>Dothideomycetes</taxon>
        <taxon>Pleosporomycetidae</taxon>
        <taxon>Pleosporales</taxon>
        <taxon>Massarineae</taxon>
        <taxon>Massarinaceae</taxon>
        <taxon>Byssothecium</taxon>
    </lineage>
</organism>
<keyword evidence="3" id="KW-0812">Transmembrane</keyword>
<evidence type="ECO:0000313" key="6">
    <source>
        <dbReference type="EMBL" id="KAF1949239.1"/>
    </source>
</evidence>
<protein>
    <submittedName>
        <fullName evidence="6">Uncharacterized protein</fullName>
    </submittedName>
</protein>
<keyword evidence="7" id="KW-1185">Reference proteome</keyword>
<evidence type="ECO:0000256" key="2">
    <source>
        <dbReference type="ARBA" id="ARBA00007262"/>
    </source>
</evidence>
<comment type="similarity">
    <text evidence="2">Belongs to the IFI6/IFI27 family.</text>
</comment>
<name>A0A6A5TBX0_9PLEO</name>
<evidence type="ECO:0000256" key="4">
    <source>
        <dbReference type="ARBA" id="ARBA00022989"/>
    </source>
</evidence>
<evidence type="ECO:0000256" key="1">
    <source>
        <dbReference type="ARBA" id="ARBA00004141"/>
    </source>
</evidence>
<gene>
    <name evidence="6" type="ORF">CC80DRAFT_510755</name>
</gene>
<comment type="subcellular location">
    <subcellularLocation>
        <location evidence="1">Membrane</location>
        <topology evidence="1">Multi-pass membrane protein</topology>
    </subcellularLocation>
</comment>
<dbReference type="AlphaFoldDB" id="A0A6A5TBX0"/>
<keyword evidence="5" id="KW-0472">Membrane</keyword>